<name>A0A0C2IY08_THEKT</name>
<keyword evidence="15" id="KW-1185">Reference proteome</keyword>
<feature type="domain" description="C2H2-type" evidence="13">
    <location>
        <begin position="310"/>
        <end position="338"/>
    </location>
</feature>
<keyword evidence="3" id="KW-0479">Metal-binding</keyword>
<dbReference type="EMBL" id="JWZT01002103">
    <property type="protein sequence ID" value="KII70279.1"/>
    <property type="molecule type" value="Genomic_DNA"/>
</dbReference>
<keyword evidence="7" id="KW-0805">Transcription regulation</keyword>
<sequence length="348" mass="40055">MSQVQEYFRNFAKFNMIKTRELWHLSVTALVEYAPGDVVGCFTGNFITSGNFHNHRINKDASLEIIENGKVIGVIDGDSDQTNWVKYIAKARNVYEQNVHIVYDGNNALRFIASRRILPGQEFLAWFHFQQWWNYFLTPGNSFEWPRNVRLREQPRLTQLEESKIGNTPPSEYGEIFHSAIQQNNEPVFGSNNCLRSGSPFSSYASLRRHMTSTAYVDAFRGHEYECTLCQIRFSASEGLPILSRRVHFGVERYKCSTCNKAFSRSSSLTKHIRTHTNNRPFQSSFCPKRFSSSSMLTTHARQPAGEKPFKCTICDQAFGSDASFHGYMRRTDNAEPPSFRLRRRPPG</sequence>
<evidence type="ECO:0000256" key="10">
    <source>
        <dbReference type="ARBA" id="ARBA00023242"/>
    </source>
</evidence>
<dbReference type="InterPro" id="IPR046341">
    <property type="entry name" value="SET_dom_sf"/>
</dbReference>
<dbReference type="SUPFAM" id="SSF82199">
    <property type="entry name" value="SET domain"/>
    <property type="match status" value="1"/>
</dbReference>
<dbReference type="Gene3D" id="2.170.270.10">
    <property type="entry name" value="SET domain"/>
    <property type="match status" value="1"/>
</dbReference>
<feature type="domain" description="C2H2-type" evidence="13">
    <location>
        <begin position="282"/>
        <end position="309"/>
    </location>
</feature>
<evidence type="ECO:0000259" key="13">
    <source>
        <dbReference type="PROSITE" id="PS50157"/>
    </source>
</evidence>
<evidence type="ECO:0000256" key="1">
    <source>
        <dbReference type="ARBA" id="ARBA00004123"/>
    </source>
</evidence>
<keyword evidence="6" id="KW-0862">Zinc</keyword>
<comment type="caution">
    <text evidence="14">The sequence shown here is derived from an EMBL/GenBank/DDBJ whole genome shotgun (WGS) entry which is preliminary data.</text>
</comment>
<dbReference type="GO" id="GO:0010468">
    <property type="term" value="P:regulation of gene expression"/>
    <property type="evidence" value="ECO:0007669"/>
    <property type="project" value="TreeGrafter"/>
</dbReference>
<evidence type="ECO:0000256" key="7">
    <source>
        <dbReference type="ARBA" id="ARBA00023015"/>
    </source>
</evidence>
<keyword evidence="9" id="KW-0804">Transcription</keyword>
<comment type="subcellular location">
    <subcellularLocation>
        <location evidence="1">Nucleus</location>
    </subcellularLocation>
</comment>
<evidence type="ECO:0000256" key="3">
    <source>
        <dbReference type="ARBA" id="ARBA00022723"/>
    </source>
</evidence>
<dbReference type="OMA" id="AFRGHEY"/>
<dbReference type="PROSITE" id="PS50157">
    <property type="entry name" value="ZINC_FINGER_C2H2_2"/>
    <property type="match status" value="3"/>
</dbReference>
<feature type="region of interest" description="Disordered" evidence="12">
    <location>
        <begin position="328"/>
        <end position="348"/>
    </location>
</feature>
<comment type="similarity">
    <text evidence="2">Belongs to the krueppel C2H2-type zinc-finger protein family.</text>
</comment>
<dbReference type="OrthoDB" id="427030at2759"/>
<dbReference type="InterPro" id="IPR050331">
    <property type="entry name" value="Zinc_finger"/>
</dbReference>
<accession>A0A0C2IY08</accession>
<reference evidence="14 15" key="1">
    <citation type="journal article" date="2014" name="Genome Biol. Evol.">
        <title>The genome of the myxosporean Thelohanellus kitauei shows adaptations to nutrient acquisition within its fish host.</title>
        <authorList>
            <person name="Yang Y."/>
            <person name="Xiong J."/>
            <person name="Zhou Z."/>
            <person name="Huo F."/>
            <person name="Miao W."/>
            <person name="Ran C."/>
            <person name="Liu Y."/>
            <person name="Zhang J."/>
            <person name="Feng J."/>
            <person name="Wang M."/>
            <person name="Wang M."/>
            <person name="Wang L."/>
            <person name="Yao B."/>
        </authorList>
    </citation>
    <scope>NUCLEOTIDE SEQUENCE [LARGE SCALE GENOMIC DNA]</scope>
    <source>
        <strain evidence="14">Wuqing</strain>
    </source>
</reference>
<keyword evidence="4" id="KW-0677">Repeat</keyword>
<dbReference type="InterPro" id="IPR013087">
    <property type="entry name" value="Znf_C2H2_type"/>
</dbReference>
<dbReference type="PROSITE" id="PS00028">
    <property type="entry name" value="ZINC_FINGER_C2H2_1"/>
    <property type="match status" value="1"/>
</dbReference>
<dbReference type="GO" id="GO:0003677">
    <property type="term" value="F:DNA binding"/>
    <property type="evidence" value="ECO:0007669"/>
    <property type="project" value="UniProtKB-KW"/>
</dbReference>
<dbReference type="InterPro" id="IPR001214">
    <property type="entry name" value="SET_dom"/>
</dbReference>
<dbReference type="InterPro" id="IPR036236">
    <property type="entry name" value="Znf_C2H2_sf"/>
</dbReference>
<gene>
    <name evidence="14" type="ORF">RF11_10709</name>
</gene>
<dbReference type="Gene3D" id="3.30.160.60">
    <property type="entry name" value="Classic Zinc Finger"/>
    <property type="match status" value="2"/>
</dbReference>
<proteinExistence type="inferred from homology"/>
<dbReference type="SUPFAM" id="SSF57667">
    <property type="entry name" value="beta-beta-alpha zinc fingers"/>
    <property type="match status" value="2"/>
</dbReference>
<keyword evidence="10" id="KW-0539">Nucleus</keyword>
<dbReference type="AlphaFoldDB" id="A0A0C2IY08"/>
<dbReference type="Pfam" id="PF21549">
    <property type="entry name" value="PRDM2_PR"/>
    <property type="match status" value="1"/>
</dbReference>
<dbReference type="PANTHER" id="PTHR16515">
    <property type="entry name" value="PR DOMAIN ZINC FINGER PROTEIN"/>
    <property type="match status" value="1"/>
</dbReference>
<dbReference type="SMART" id="SM00355">
    <property type="entry name" value="ZnF_C2H2"/>
    <property type="match status" value="1"/>
</dbReference>
<dbReference type="GO" id="GO:0005634">
    <property type="term" value="C:nucleus"/>
    <property type="evidence" value="ECO:0007669"/>
    <property type="project" value="UniProtKB-SubCell"/>
</dbReference>
<evidence type="ECO:0000256" key="4">
    <source>
        <dbReference type="ARBA" id="ARBA00022737"/>
    </source>
</evidence>
<dbReference type="PANTHER" id="PTHR16515:SF49">
    <property type="entry name" value="GASTRULA ZINC FINGER PROTEIN XLCGF49.1-LIKE-RELATED"/>
    <property type="match status" value="1"/>
</dbReference>
<evidence type="ECO:0000256" key="5">
    <source>
        <dbReference type="ARBA" id="ARBA00022771"/>
    </source>
</evidence>
<dbReference type="FunFam" id="3.30.160.60:FF:000608">
    <property type="entry name" value="zinc finger protein 286A isoform X1"/>
    <property type="match status" value="1"/>
</dbReference>
<protein>
    <submittedName>
        <fullName evidence="14">PR domain zinc finger protein 14</fullName>
    </submittedName>
</protein>
<evidence type="ECO:0000256" key="2">
    <source>
        <dbReference type="ARBA" id="ARBA00006991"/>
    </source>
</evidence>
<evidence type="ECO:0000256" key="9">
    <source>
        <dbReference type="ARBA" id="ARBA00023163"/>
    </source>
</evidence>
<evidence type="ECO:0000256" key="6">
    <source>
        <dbReference type="ARBA" id="ARBA00022833"/>
    </source>
</evidence>
<evidence type="ECO:0000256" key="8">
    <source>
        <dbReference type="ARBA" id="ARBA00023125"/>
    </source>
</evidence>
<keyword evidence="5 11" id="KW-0863">Zinc-finger</keyword>
<evidence type="ECO:0000256" key="11">
    <source>
        <dbReference type="PROSITE-ProRule" id="PRU00042"/>
    </source>
</evidence>
<evidence type="ECO:0000313" key="15">
    <source>
        <dbReference type="Proteomes" id="UP000031668"/>
    </source>
</evidence>
<organism evidence="14 15">
    <name type="scientific">Thelohanellus kitauei</name>
    <name type="common">Myxosporean</name>
    <dbReference type="NCBI Taxonomy" id="669202"/>
    <lineage>
        <taxon>Eukaryota</taxon>
        <taxon>Metazoa</taxon>
        <taxon>Cnidaria</taxon>
        <taxon>Myxozoa</taxon>
        <taxon>Myxosporea</taxon>
        <taxon>Bivalvulida</taxon>
        <taxon>Platysporina</taxon>
        <taxon>Myxobolidae</taxon>
        <taxon>Thelohanellus</taxon>
    </lineage>
</organism>
<feature type="domain" description="C2H2-type" evidence="13">
    <location>
        <begin position="254"/>
        <end position="281"/>
    </location>
</feature>
<dbReference type="GO" id="GO:0008270">
    <property type="term" value="F:zinc ion binding"/>
    <property type="evidence" value="ECO:0007669"/>
    <property type="project" value="UniProtKB-KW"/>
</dbReference>
<dbReference type="Proteomes" id="UP000031668">
    <property type="component" value="Unassembled WGS sequence"/>
</dbReference>
<dbReference type="Pfam" id="PF00096">
    <property type="entry name" value="zf-C2H2"/>
    <property type="match status" value="1"/>
</dbReference>
<evidence type="ECO:0000313" key="14">
    <source>
        <dbReference type="EMBL" id="KII70279.1"/>
    </source>
</evidence>
<evidence type="ECO:0000256" key="12">
    <source>
        <dbReference type="SAM" id="MobiDB-lite"/>
    </source>
</evidence>
<keyword evidence="8" id="KW-0238">DNA-binding</keyword>